<feature type="region of interest" description="Disordered" evidence="1">
    <location>
        <begin position="181"/>
        <end position="200"/>
    </location>
</feature>
<keyword evidence="2" id="KW-0812">Transmembrane</keyword>
<dbReference type="AlphaFoldDB" id="A0A319DZF8"/>
<keyword evidence="2" id="KW-1133">Transmembrane helix</keyword>
<sequence>MTIVLYVQTYIHIPARGNQPGHRRRRWTRANGTWRPNQCPMGHGHATGYYCSLWPVPYSGRTPSFYSGAMEKASLSAALAMMMEARMISGGDAMPTPMLMLMLMLMLLALALACGVLTLPEPVLPFLVTLCPEASAGPGGIGMRIQEVPVCRFLSSYSYRVSVRSFPCDCRNPTCLDNFSKGRRSPPRTARSSQADCGDE</sequence>
<protein>
    <submittedName>
        <fullName evidence="3">Uncharacterized protein</fullName>
    </submittedName>
</protein>
<evidence type="ECO:0000313" key="3">
    <source>
        <dbReference type="EMBL" id="PYH96833.1"/>
    </source>
</evidence>
<dbReference type="Proteomes" id="UP000247810">
    <property type="component" value="Unassembled WGS sequence"/>
</dbReference>
<dbReference type="VEuPathDB" id="FungiDB:BO71DRAFT_161553"/>
<evidence type="ECO:0000313" key="4">
    <source>
        <dbReference type="Proteomes" id="UP000247810"/>
    </source>
</evidence>
<name>A0A319DZF8_9EURO</name>
<reference evidence="3 4" key="1">
    <citation type="submission" date="2018-02" db="EMBL/GenBank/DDBJ databases">
        <title>The genomes of Aspergillus section Nigri reveals drivers in fungal speciation.</title>
        <authorList>
            <consortium name="DOE Joint Genome Institute"/>
            <person name="Vesth T.C."/>
            <person name="Nybo J."/>
            <person name="Theobald S."/>
            <person name="Brandl J."/>
            <person name="Frisvad J.C."/>
            <person name="Nielsen K.F."/>
            <person name="Lyhne E.K."/>
            <person name="Kogle M.E."/>
            <person name="Kuo A."/>
            <person name="Riley R."/>
            <person name="Clum A."/>
            <person name="Nolan M."/>
            <person name="Lipzen A."/>
            <person name="Salamov A."/>
            <person name="Henrissat B."/>
            <person name="Wiebenga A."/>
            <person name="De vries R.P."/>
            <person name="Grigoriev I.V."/>
            <person name="Mortensen U.H."/>
            <person name="Andersen M.R."/>
            <person name="Baker S.E."/>
        </authorList>
    </citation>
    <scope>NUCLEOTIDE SEQUENCE [LARGE SCALE GENOMIC DNA]</scope>
    <source>
        <strain evidence="3 4">CBS 707.79</strain>
    </source>
</reference>
<dbReference type="EMBL" id="KZ825833">
    <property type="protein sequence ID" value="PYH96833.1"/>
    <property type="molecule type" value="Genomic_DNA"/>
</dbReference>
<keyword evidence="2" id="KW-0472">Membrane</keyword>
<accession>A0A319DZF8</accession>
<organism evidence="3 4">
    <name type="scientific">Aspergillus ellipticus CBS 707.79</name>
    <dbReference type="NCBI Taxonomy" id="1448320"/>
    <lineage>
        <taxon>Eukaryota</taxon>
        <taxon>Fungi</taxon>
        <taxon>Dikarya</taxon>
        <taxon>Ascomycota</taxon>
        <taxon>Pezizomycotina</taxon>
        <taxon>Eurotiomycetes</taxon>
        <taxon>Eurotiomycetidae</taxon>
        <taxon>Eurotiales</taxon>
        <taxon>Aspergillaceae</taxon>
        <taxon>Aspergillus</taxon>
        <taxon>Aspergillus subgen. Circumdati</taxon>
    </lineage>
</organism>
<feature type="compositionally biased region" description="Polar residues" evidence="1">
    <location>
        <begin position="190"/>
        <end position="200"/>
    </location>
</feature>
<keyword evidence="4" id="KW-1185">Reference proteome</keyword>
<gene>
    <name evidence="3" type="ORF">BO71DRAFT_161553</name>
</gene>
<evidence type="ECO:0000256" key="1">
    <source>
        <dbReference type="SAM" id="MobiDB-lite"/>
    </source>
</evidence>
<proteinExistence type="predicted"/>
<feature type="transmembrane region" description="Helical" evidence="2">
    <location>
        <begin position="99"/>
        <end position="119"/>
    </location>
</feature>
<evidence type="ECO:0000256" key="2">
    <source>
        <dbReference type="SAM" id="Phobius"/>
    </source>
</evidence>